<proteinExistence type="predicted"/>
<dbReference type="EMBL" id="BQMJ01000062">
    <property type="protein sequence ID" value="GJQ14921.1"/>
    <property type="molecule type" value="Genomic_DNA"/>
</dbReference>
<protein>
    <recommendedName>
        <fullName evidence="2">DNA polymerase delta subunit 3</fullName>
    </recommendedName>
</protein>
<evidence type="ECO:0000256" key="1">
    <source>
        <dbReference type="ARBA" id="ARBA00004123"/>
    </source>
</evidence>
<dbReference type="PANTHER" id="PTHR17598:SF13">
    <property type="entry name" value="DNA POLYMERASE DELTA SUBUNIT 3"/>
    <property type="match status" value="1"/>
</dbReference>
<dbReference type="InterPro" id="IPR019038">
    <property type="entry name" value="POLD3"/>
</dbReference>
<evidence type="ECO:0000256" key="2">
    <source>
        <dbReference type="ARBA" id="ARBA00017589"/>
    </source>
</evidence>
<dbReference type="AlphaFoldDB" id="A0A9C7UTC0"/>
<dbReference type="GO" id="GO:0006271">
    <property type="term" value="P:DNA strand elongation involved in DNA replication"/>
    <property type="evidence" value="ECO:0007669"/>
    <property type="project" value="TreeGrafter"/>
</dbReference>
<comment type="caution">
    <text evidence="6">The sequence shown here is derived from an EMBL/GenBank/DDBJ whole genome shotgun (WGS) entry which is preliminary data.</text>
</comment>
<feature type="compositionally biased region" description="Polar residues" evidence="5">
    <location>
        <begin position="230"/>
        <end position="242"/>
    </location>
</feature>
<dbReference type="Gene3D" id="3.90.1030.20">
    <property type="entry name" value="DNA polymerase delta, p66 (Cdc27) subunit, wHTH domain"/>
    <property type="match status" value="1"/>
</dbReference>
<dbReference type="OrthoDB" id="10399741at2759"/>
<feature type="compositionally biased region" description="Basic and acidic residues" evidence="5">
    <location>
        <begin position="173"/>
        <end position="190"/>
    </location>
</feature>
<reference evidence="6" key="2">
    <citation type="submission" date="2022-01" db="EMBL/GenBank/DDBJ databases">
        <authorList>
            <person name="Hirooka S."/>
            <person name="Miyagishima S.Y."/>
        </authorList>
    </citation>
    <scope>NUCLEOTIDE SEQUENCE</scope>
    <source>
        <strain evidence="6">NBRC 102759</strain>
    </source>
</reference>
<organism evidence="6 7">
    <name type="scientific">Galdieria partita</name>
    <dbReference type="NCBI Taxonomy" id="83374"/>
    <lineage>
        <taxon>Eukaryota</taxon>
        <taxon>Rhodophyta</taxon>
        <taxon>Bangiophyceae</taxon>
        <taxon>Galdieriales</taxon>
        <taxon>Galdieriaceae</taxon>
        <taxon>Galdieria</taxon>
    </lineage>
</organism>
<reference evidence="6" key="1">
    <citation type="journal article" date="2022" name="Proc. Natl. Acad. Sci. U.S.A.">
        <title>Life cycle and functional genomics of the unicellular red alga Galdieria for elucidating algal and plant evolution and industrial use.</title>
        <authorList>
            <person name="Hirooka S."/>
            <person name="Itabashi T."/>
            <person name="Ichinose T.M."/>
            <person name="Onuma R."/>
            <person name="Fujiwara T."/>
            <person name="Yamashita S."/>
            <person name="Jong L.W."/>
            <person name="Tomita R."/>
            <person name="Iwane A.H."/>
            <person name="Miyagishima S.Y."/>
        </authorList>
    </citation>
    <scope>NUCLEOTIDE SEQUENCE</scope>
    <source>
        <strain evidence="6">NBRC 102759</strain>
    </source>
</reference>
<feature type="compositionally biased region" description="Basic residues" evidence="5">
    <location>
        <begin position="203"/>
        <end position="212"/>
    </location>
</feature>
<sequence length="356" mass="40732">MEETKSVIEAVVNGSDKVLTCKGLSLKASIPVQEAKYILESYWAKQPQRLNATFVYSGIDEQGNRKWVLKNDTSLQLKKVKTISRSIYSISRHKVSEPSLICSEDFQNDRMMTLSPADEKNVLRDNRFSSVQCNQVKHSSWSVVDEQDLPKGLNVDEESREPDCGLLNSFEQPKVEDENVKKKTKERPVYEEQVVDEEEAQITRRRRRKRTTHLTEEGSLESQKEESFESLLTSEKPSNRGHSNVEKENSGTVKAFCEKNKTMEVPKKKSVRTVSDSSGYWVTEVVEEDREPLNITVPFVKQELENEPVHIGVEQNYLFDGKKRKSSVAKQVSHSSQSQQASQKSIFSFFKKNTSL</sequence>
<feature type="region of interest" description="Disordered" evidence="5">
    <location>
        <begin position="153"/>
        <end position="252"/>
    </location>
</feature>
<accession>A0A9C7UTC0</accession>
<dbReference type="InterPro" id="IPR041913">
    <property type="entry name" value="POLD3_sf"/>
</dbReference>
<evidence type="ECO:0000256" key="3">
    <source>
        <dbReference type="ARBA" id="ARBA00022705"/>
    </source>
</evidence>
<keyword evidence="4" id="KW-0539">Nucleus</keyword>
<evidence type="ECO:0000256" key="5">
    <source>
        <dbReference type="SAM" id="MobiDB-lite"/>
    </source>
</evidence>
<keyword evidence="3" id="KW-0235">DNA replication</keyword>
<evidence type="ECO:0000313" key="7">
    <source>
        <dbReference type="Proteomes" id="UP001061958"/>
    </source>
</evidence>
<dbReference type="PANTHER" id="PTHR17598">
    <property type="entry name" value="DNA POLYMERASE DELTA SUBUNIT 3"/>
    <property type="match status" value="1"/>
</dbReference>
<comment type="subcellular location">
    <subcellularLocation>
        <location evidence="1">Nucleus</location>
    </subcellularLocation>
</comment>
<dbReference type="GO" id="GO:1904161">
    <property type="term" value="P:DNA synthesis involved in UV-damage excision repair"/>
    <property type="evidence" value="ECO:0007669"/>
    <property type="project" value="TreeGrafter"/>
</dbReference>
<dbReference type="Proteomes" id="UP001061958">
    <property type="component" value="Unassembled WGS sequence"/>
</dbReference>
<evidence type="ECO:0000256" key="4">
    <source>
        <dbReference type="ARBA" id="ARBA00023242"/>
    </source>
</evidence>
<dbReference type="GO" id="GO:0006297">
    <property type="term" value="P:nucleotide-excision repair, DNA gap filling"/>
    <property type="evidence" value="ECO:0007669"/>
    <property type="project" value="TreeGrafter"/>
</dbReference>
<keyword evidence="7" id="KW-1185">Reference proteome</keyword>
<dbReference type="GO" id="GO:0043625">
    <property type="term" value="C:delta DNA polymerase complex"/>
    <property type="evidence" value="ECO:0007669"/>
    <property type="project" value="InterPro"/>
</dbReference>
<evidence type="ECO:0000313" key="6">
    <source>
        <dbReference type="EMBL" id="GJQ14921.1"/>
    </source>
</evidence>
<name>A0A9C7UTC0_9RHOD</name>
<gene>
    <name evidence="6" type="ORF">GpartN1_g6712.t1</name>
</gene>
<dbReference type="GO" id="GO:0003887">
    <property type="term" value="F:DNA-directed DNA polymerase activity"/>
    <property type="evidence" value="ECO:0007669"/>
    <property type="project" value="TreeGrafter"/>
</dbReference>